<dbReference type="EMBL" id="CAADEZ010000234">
    <property type="protein sequence ID" value="VFJ59292.1"/>
    <property type="molecule type" value="Genomic_DNA"/>
</dbReference>
<gene>
    <name evidence="1" type="ORF">BECKFM1743A_GA0114220_102343</name>
    <name evidence="3" type="ORF">BECKFM1743B_GA0114221_104684</name>
    <name evidence="2" type="ORF">BECKFM1743C_GA0114222_104464</name>
</gene>
<dbReference type="AlphaFoldDB" id="A0A450SZ78"/>
<accession>A0A450SZ78</accession>
<evidence type="ECO:0000313" key="3">
    <source>
        <dbReference type="EMBL" id="VFK17238.1"/>
    </source>
</evidence>
<sequence>MSEKLGIIAGASESFHRDFAKVLETPVDVLENLCSLANTSRGIVIEDIKRLLEIWEEANKPADDLQSTLSVLKHLFDLGVENDASAEDIIKELGEYSRRFEVQGSFTERANVIRDFITPKPDFIHREKIKPYTTTVSPTLYSMSSVVDIRAVYDGRESEDLLGFIPMALVRLVTINDNDEKVEIPFHFQVTEQGLDSLIGNLKTTLAQLKAAKNSVADGANLLELDNEGDQDGS</sequence>
<proteinExistence type="predicted"/>
<organism evidence="1">
    <name type="scientific">Candidatus Kentrum sp. FM</name>
    <dbReference type="NCBI Taxonomy" id="2126340"/>
    <lineage>
        <taxon>Bacteria</taxon>
        <taxon>Pseudomonadati</taxon>
        <taxon>Pseudomonadota</taxon>
        <taxon>Gammaproteobacteria</taxon>
        <taxon>Candidatus Kentrum</taxon>
    </lineage>
</organism>
<evidence type="ECO:0000313" key="2">
    <source>
        <dbReference type="EMBL" id="VFJ67160.1"/>
    </source>
</evidence>
<dbReference type="EMBL" id="CAADFA010000446">
    <property type="protein sequence ID" value="VFJ67160.1"/>
    <property type="molecule type" value="Genomic_DNA"/>
</dbReference>
<evidence type="ECO:0000313" key="1">
    <source>
        <dbReference type="EMBL" id="VFJ59292.1"/>
    </source>
</evidence>
<dbReference type="EMBL" id="CAADFL010000468">
    <property type="protein sequence ID" value="VFK17238.1"/>
    <property type="molecule type" value="Genomic_DNA"/>
</dbReference>
<name>A0A450SZ78_9GAMM</name>
<evidence type="ECO:0008006" key="4">
    <source>
        <dbReference type="Google" id="ProtNLM"/>
    </source>
</evidence>
<reference evidence="1" key="1">
    <citation type="submission" date="2019-02" db="EMBL/GenBank/DDBJ databases">
        <authorList>
            <person name="Gruber-Vodicka R. H."/>
            <person name="Seah K. B. B."/>
        </authorList>
    </citation>
    <scope>NUCLEOTIDE SEQUENCE</scope>
    <source>
        <strain evidence="1">BECK_BZ163</strain>
        <strain evidence="3">BECK_BZ164</strain>
        <strain evidence="2">BECK_BZ165</strain>
    </source>
</reference>
<protein>
    <recommendedName>
        <fullName evidence="4">COMM domain-containing protein</fullName>
    </recommendedName>
</protein>